<proteinExistence type="predicted"/>
<dbReference type="Proteomes" id="UP000544054">
    <property type="component" value="Unassembled WGS sequence"/>
</dbReference>
<dbReference type="PROSITE" id="PS51257">
    <property type="entry name" value="PROKAR_LIPOPROTEIN"/>
    <property type="match status" value="1"/>
</dbReference>
<evidence type="ECO:0000313" key="1">
    <source>
        <dbReference type="EMBL" id="NML70326.1"/>
    </source>
</evidence>
<name>A0A7Y0AN03_9FLAO</name>
<evidence type="ECO:0008006" key="3">
    <source>
        <dbReference type="Google" id="ProtNLM"/>
    </source>
</evidence>
<dbReference type="Pfam" id="PF19453">
    <property type="entry name" value="DUF5991"/>
    <property type="match status" value="1"/>
</dbReference>
<dbReference type="EMBL" id="JABBGI010000012">
    <property type="protein sequence ID" value="NML70326.1"/>
    <property type="molecule type" value="Genomic_DNA"/>
</dbReference>
<accession>A0A7Y0AN03</accession>
<sequence>MQLNKAIYTLVLFLFISCKGDAQNQHSGKNEEKKESKSIDFFNKKFGDPQYSLIIDESNIADHPLRSYLDCNQLGYFTIHYIPKTEVLQNFWKNIFLKDYDFNNINLEKDNVKISNLLKNKSDNYNIFSYQIAKEYLDGNCTEESIYAKKESIAYIYIYNSAKKKWELLKDVKSEVLPPYINSDFFRNNFPEYFKSGIIKKTPINQIQSSNKKENNLWQGTYKLNIDYGKLDNVSEMSIDYDIEITNGKCTFSGMGYKTYFTDLCKIEENGNQLTLKYIKAIDGDGFSDHSNLTNLGSIIHKEGKYYLKSSIVADNKWNYDKELLMVKKD</sequence>
<comment type="caution">
    <text evidence="1">The sequence shown here is derived from an EMBL/GenBank/DDBJ whole genome shotgun (WGS) entry which is preliminary data.</text>
</comment>
<dbReference type="RefSeq" id="WP_169234854.1">
    <property type="nucleotide sequence ID" value="NZ_JABBGI010000012.1"/>
</dbReference>
<reference evidence="1 2" key="1">
    <citation type="submission" date="2020-04" db="EMBL/GenBank/DDBJ databases">
        <title>Chryseobacterium sp. RP-3-3 sp. nov., isolated from Jeju soil.</title>
        <authorList>
            <person name="Dahal R.H."/>
        </authorList>
    </citation>
    <scope>NUCLEOTIDE SEQUENCE [LARGE SCALE GENOMIC DNA]</scope>
    <source>
        <strain evidence="1 2">RP-3-3</strain>
    </source>
</reference>
<evidence type="ECO:0000313" key="2">
    <source>
        <dbReference type="Proteomes" id="UP000544054"/>
    </source>
</evidence>
<gene>
    <name evidence="1" type="ORF">HHL23_11005</name>
</gene>
<keyword evidence="2" id="KW-1185">Reference proteome</keyword>
<dbReference type="InterPro" id="IPR046033">
    <property type="entry name" value="DUF5991"/>
</dbReference>
<dbReference type="AlphaFoldDB" id="A0A7Y0AN03"/>
<protein>
    <recommendedName>
        <fullName evidence="3">Lipoprotein</fullName>
    </recommendedName>
</protein>
<organism evidence="1 2">
    <name type="scientific">Chryseobacterium antibioticum</name>
    <dbReference type="NCBI Taxonomy" id="2728847"/>
    <lineage>
        <taxon>Bacteria</taxon>
        <taxon>Pseudomonadati</taxon>
        <taxon>Bacteroidota</taxon>
        <taxon>Flavobacteriia</taxon>
        <taxon>Flavobacteriales</taxon>
        <taxon>Weeksellaceae</taxon>
        <taxon>Chryseobacterium group</taxon>
        <taxon>Chryseobacterium</taxon>
    </lineage>
</organism>